<dbReference type="AlphaFoldDB" id="A0A7R9GEJ3"/>
<evidence type="ECO:0000313" key="3">
    <source>
        <dbReference type="EMBL" id="CAD7278185.1"/>
    </source>
</evidence>
<protein>
    <submittedName>
        <fullName evidence="3">Uncharacterized protein</fullName>
    </submittedName>
</protein>
<organism evidence="3">
    <name type="scientific">Notodromas monacha</name>
    <dbReference type="NCBI Taxonomy" id="399045"/>
    <lineage>
        <taxon>Eukaryota</taxon>
        <taxon>Metazoa</taxon>
        <taxon>Ecdysozoa</taxon>
        <taxon>Arthropoda</taxon>
        <taxon>Crustacea</taxon>
        <taxon>Oligostraca</taxon>
        <taxon>Ostracoda</taxon>
        <taxon>Podocopa</taxon>
        <taxon>Podocopida</taxon>
        <taxon>Cypridocopina</taxon>
        <taxon>Cypridoidea</taxon>
        <taxon>Cyprididae</taxon>
        <taxon>Notodromas</taxon>
    </lineage>
</organism>
<keyword evidence="2" id="KW-0812">Transmembrane</keyword>
<evidence type="ECO:0000256" key="2">
    <source>
        <dbReference type="SAM" id="Phobius"/>
    </source>
</evidence>
<sequence>MGDDDDYAGPKTRPPLWQPQIPRLPLGSCGKSGSNPSPEKTNNPYPCPRKFYDIRKPDDLLGREESGASKKSSARSALLLGDTLFKRFDVPLHQTTQPEKDDESDIWLLKQMHFNMSYADTYIELSASKVFAVEYFDRGISLTCILIYCICAGFLVQKVEEIRNKFVISFSNGYMWPANFLWWNSVQFTNYMLIAHCFGILQILIFPVIRRLYYIMFSLSFVALLCAYLQKHGCWALCPGLMWAGFIITLMSAGRPNISNRMGDPLADVLFFGVFLMLMIQAICAKDEDMQKCLLLLLLGFAYAGPMGNWGWFNFRIVIWTICLYYAIPILEDTFSPKGGPHTPKTMIAYVKEDWRKMIPHIMALPISTGCPLKQCEPGLFDLFAGQGFGFMEDDEDEKKKGWKTLFSLEAWDIELPPSFDDFLFWLFVILMVIFDLYCLFVMEDKVELPDLRSSKPCIPYELTEKKDFKIRC</sequence>
<keyword evidence="4" id="KW-1185">Reference proteome</keyword>
<keyword evidence="2" id="KW-0472">Membrane</keyword>
<evidence type="ECO:0000313" key="4">
    <source>
        <dbReference type="Proteomes" id="UP000678499"/>
    </source>
</evidence>
<feature type="compositionally biased region" description="Polar residues" evidence="1">
    <location>
        <begin position="31"/>
        <end position="44"/>
    </location>
</feature>
<name>A0A7R9GEJ3_9CRUS</name>
<proteinExistence type="predicted"/>
<feature type="transmembrane region" description="Helical" evidence="2">
    <location>
        <begin position="236"/>
        <end position="254"/>
    </location>
</feature>
<accession>A0A7R9GEJ3</accession>
<dbReference type="EMBL" id="CAJPEX010001143">
    <property type="protein sequence ID" value="CAG0918337.1"/>
    <property type="molecule type" value="Genomic_DNA"/>
</dbReference>
<feature type="transmembrane region" description="Helical" evidence="2">
    <location>
        <begin position="180"/>
        <end position="206"/>
    </location>
</feature>
<gene>
    <name evidence="3" type="ORF">NMOB1V02_LOCUS5896</name>
</gene>
<evidence type="ECO:0000256" key="1">
    <source>
        <dbReference type="SAM" id="MobiDB-lite"/>
    </source>
</evidence>
<dbReference type="Proteomes" id="UP000678499">
    <property type="component" value="Unassembled WGS sequence"/>
</dbReference>
<dbReference type="EMBL" id="OA883180">
    <property type="protein sequence ID" value="CAD7278185.1"/>
    <property type="molecule type" value="Genomic_DNA"/>
</dbReference>
<reference evidence="3" key="1">
    <citation type="submission" date="2020-11" db="EMBL/GenBank/DDBJ databases">
        <authorList>
            <person name="Tran Van P."/>
        </authorList>
    </citation>
    <scope>NUCLEOTIDE SEQUENCE</scope>
</reference>
<feature type="transmembrane region" description="Helical" evidence="2">
    <location>
        <begin position="212"/>
        <end position="229"/>
    </location>
</feature>
<feature type="transmembrane region" description="Helical" evidence="2">
    <location>
        <begin position="139"/>
        <end position="159"/>
    </location>
</feature>
<feature type="transmembrane region" description="Helical" evidence="2">
    <location>
        <begin position="266"/>
        <end position="283"/>
    </location>
</feature>
<feature type="region of interest" description="Disordered" evidence="1">
    <location>
        <begin position="1"/>
        <end position="51"/>
    </location>
</feature>
<feature type="transmembrane region" description="Helical" evidence="2">
    <location>
        <begin position="295"/>
        <end position="328"/>
    </location>
</feature>
<feature type="transmembrane region" description="Helical" evidence="2">
    <location>
        <begin position="423"/>
        <end position="443"/>
    </location>
</feature>
<keyword evidence="2" id="KW-1133">Transmembrane helix</keyword>